<evidence type="ECO:0000256" key="3">
    <source>
        <dbReference type="ARBA" id="ARBA00022806"/>
    </source>
</evidence>
<dbReference type="Pfam" id="PF00271">
    <property type="entry name" value="Helicase_C"/>
    <property type="match status" value="1"/>
</dbReference>
<sequence length="292" mass="32105">MGATTAPTDSWDACVCTIEKANSLLNRAADEGALESIGFYKRLPLNRFSQHIQLIAMSATISNLFELAHWFNAISYETQFRPIELREGILVNGSVLDVQTFSPLRAIKPHSEVQTEADWIIALCVESLSNDGSVLVFCSSKSETEKIASLLCDYFNESTSAGDHHLKSNVLDIIKTNSLKSFEEYFRSETQSNDEILLRTIPNGIAFHHAGLTMEEREAIEDGFRGGQLRVLTATSTLSSGVNLPAQTVIIKAQMSGPSALTNTTYRQMVGRAGRLGQSSKGLSNHFIRLTN</sequence>
<dbReference type="OrthoDB" id="2320933at2759"/>
<dbReference type="SUPFAM" id="SSF52540">
    <property type="entry name" value="P-loop containing nucleoside triphosphate hydrolases"/>
    <property type="match status" value="1"/>
</dbReference>
<dbReference type="SMART" id="SM00490">
    <property type="entry name" value="HELICc"/>
    <property type="match status" value="1"/>
</dbReference>
<evidence type="ECO:0000256" key="1">
    <source>
        <dbReference type="ARBA" id="ARBA00022741"/>
    </source>
</evidence>
<keyword evidence="7" id="KW-1185">Reference proteome</keyword>
<keyword evidence="2" id="KW-0378">Hydrolase</keyword>
<name>A0A0M3KB49_ANISI</name>
<dbReference type="GO" id="GO:0016787">
    <property type="term" value="F:hydrolase activity"/>
    <property type="evidence" value="ECO:0007669"/>
    <property type="project" value="UniProtKB-KW"/>
</dbReference>
<evidence type="ECO:0000259" key="5">
    <source>
        <dbReference type="PROSITE" id="PS51194"/>
    </source>
</evidence>
<keyword evidence="4" id="KW-0067">ATP-binding</keyword>
<dbReference type="AlphaFoldDB" id="A0A0M3KB49"/>
<dbReference type="PROSITE" id="PS51194">
    <property type="entry name" value="HELICASE_CTER"/>
    <property type="match status" value="1"/>
</dbReference>
<gene>
    <name evidence="6" type="ORF">ASIM_LOCUS17597</name>
</gene>
<dbReference type="PANTHER" id="PTHR47961:SF6">
    <property type="entry name" value="DNA-DIRECTED DNA POLYMERASE"/>
    <property type="match status" value="1"/>
</dbReference>
<reference evidence="8" key="1">
    <citation type="submission" date="2017-02" db="UniProtKB">
        <authorList>
            <consortium name="WormBaseParasite"/>
        </authorList>
    </citation>
    <scope>IDENTIFICATION</scope>
</reference>
<dbReference type="InterPro" id="IPR027417">
    <property type="entry name" value="P-loop_NTPase"/>
</dbReference>
<keyword evidence="3" id="KW-0347">Helicase</keyword>
<dbReference type="WBParaSite" id="ASIM_0001819601-mRNA-1">
    <property type="protein sequence ID" value="ASIM_0001819601-mRNA-1"/>
    <property type="gene ID" value="ASIM_0001819601"/>
</dbReference>
<proteinExistence type="predicted"/>
<keyword evidence="1" id="KW-0547">Nucleotide-binding</keyword>
<evidence type="ECO:0000313" key="7">
    <source>
        <dbReference type="Proteomes" id="UP000267096"/>
    </source>
</evidence>
<dbReference type="CDD" id="cd18795">
    <property type="entry name" value="SF2_C_Ski2"/>
    <property type="match status" value="1"/>
</dbReference>
<dbReference type="GO" id="GO:0005524">
    <property type="term" value="F:ATP binding"/>
    <property type="evidence" value="ECO:0007669"/>
    <property type="project" value="UniProtKB-KW"/>
</dbReference>
<dbReference type="Proteomes" id="UP000267096">
    <property type="component" value="Unassembled WGS sequence"/>
</dbReference>
<evidence type="ECO:0000256" key="2">
    <source>
        <dbReference type="ARBA" id="ARBA00022801"/>
    </source>
</evidence>
<dbReference type="InterPro" id="IPR001650">
    <property type="entry name" value="Helicase_C-like"/>
</dbReference>
<dbReference type="InterPro" id="IPR050474">
    <property type="entry name" value="Hel308_SKI2-like"/>
</dbReference>
<dbReference type="EMBL" id="UYRR01034318">
    <property type="protein sequence ID" value="VDK60779.1"/>
    <property type="molecule type" value="Genomic_DNA"/>
</dbReference>
<reference evidence="6 7" key="2">
    <citation type="submission" date="2018-11" db="EMBL/GenBank/DDBJ databases">
        <authorList>
            <consortium name="Pathogen Informatics"/>
        </authorList>
    </citation>
    <scope>NUCLEOTIDE SEQUENCE [LARGE SCALE GENOMIC DNA]</scope>
</reference>
<dbReference type="Gene3D" id="3.40.50.300">
    <property type="entry name" value="P-loop containing nucleotide triphosphate hydrolases"/>
    <property type="match status" value="2"/>
</dbReference>
<evidence type="ECO:0000313" key="8">
    <source>
        <dbReference type="WBParaSite" id="ASIM_0001819601-mRNA-1"/>
    </source>
</evidence>
<organism evidence="8">
    <name type="scientific">Anisakis simplex</name>
    <name type="common">Herring worm</name>
    <dbReference type="NCBI Taxonomy" id="6269"/>
    <lineage>
        <taxon>Eukaryota</taxon>
        <taxon>Metazoa</taxon>
        <taxon>Ecdysozoa</taxon>
        <taxon>Nematoda</taxon>
        <taxon>Chromadorea</taxon>
        <taxon>Rhabditida</taxon>
        <taxon>Spirurina</taxon>
        <taxon>Ascaridomorpha</taxon>
        <taxon>Ascaridoidea</taxon>
        <taxon>Anisakidae</taxon>
        <taxon>Anisakis</taxon>
        <taxon>Anisakis simplex complex</taxon>
    </lineage>
</organism>
<protein>
    <submittedName>
        <fullName evidence="8">DNA polymerase theta (inferred by orthology to a human protein)</fullName>
    </submittedName>
</protein>
<accession>A0A0M3KB49</accession>
<evidence type="ECO:0000256" key="4">
    <source>
        <dbReference type="ARBA" id="ARBA00022840"/>
    </source>
</evidence>
<dbReference type="PANTHER" id="PTHR47961">
    <property type="entry name" value="DNA POLYMERASE THETA, PUTATIVE (AFU_ORTHOLOGUE AFUA_1G05260)-RELATED"/>
    <property type="match status" value="1"/>
</dbReference>
<feature type="domain" description="Helicase C-terminal" evidence="5">
    <location>
        <begin position="116"/>
        <end position="292"/>
    </location>
</feature>
<dbReference type="GO" id="GO:0004386">
    <property type="term" value="F:helicase activity"/>
    <property type="evidence" value="ECO:0007669"/>
    <property type="project" value="UniProtKB-KW"/>
</dbReference>
<evidence type="ECO:0000313" key="6">
    <source>
        <dbReference type="EMBL" id="VDK60779.1"/>
    </source>
</evidence>